<evidence type="ECO:0000313" key="2">
    <source>
        <dbReference type="EMBL" id="QBD76435.1"/>
    </source>
</evidence>
<dbReference type="RefSeq" id="WP_129887217.1">
    <property type="nucleotide sequence ID" value="NZ_CP035758.1"/>
</dbReference>
<feature type="domain" description="MaoC-like" evidence="1">
    <location>
        <begin position="22"/>
        <end position="113"/>
    </location>
</feature>
<evidence type="ECO:0000259" key="1">
    <source>
        <dbReference type="Pfam" id="PF01575"/>
    </source>
</evidence>
<organism evidence="2 3">
    <name type="scientific">Ktedonosporobacter rubrisoli</name>
    <dbReference type="NCBI Taxonomy" id="2509675"/>
    <lineage>
        <taxon>Bacteria</taxon>
        <taxon>Bacillati</taxon>
        <taxon>Chloroflexota</taxon>
        <taxon>Ktedonobacteria</taxon>
        <taxon>Ktedonobacterales</taxon>
        <taxon>Ktedonosporobacteraceae</taxon>
        <taxon>Ktedonosporobacter</taxon>
    </lineage>
</organism>
<dbReference type="OrthoDB" id="9801625at2"/>
<dbReference type="SUPFAM" id="SSF54637">
    <property type="entry name" value="Thioesterase/thiol ester dehydrase-isomerase"/>
    <property type="match status" value="1"/>
</dbReference>
<gene>
    <name evidence="2" type="ORF">EPA93_10600</name>
</gene>
<sequence>MSQDRAQEPQRKPICVGEHIVRQISLTREEIANFATLCGDLNPLHHDENYARQTRFGGIIACGPQVTSLMMGLVATYFSQGQAMLGLEFNFRFLKAVKAEDTITIDWEITSVEPKASLQGDIVSLAGVASNLQGQTVIAGKGKVLVMEKL</sequence>
<dbReference type="Gene3D" id="3.10.129.10">
    <property type="entry name" value="Hotdog Thioesterase"/>
    <property type="match status" value="1"/>
</dbReference>
<dbReference type="EMBL" id="CP035758">
    <property type="protein sequence ID" value="QBD76435.1"/>
    <property type="molecule type" value="Genomic_DNA"/>
</dbReference>
<evidence type="ECO:0000313" key="3">
    <source>
        <dbReference type="Proteomes" id="UP000290365"/>
    </source>
</evidence>
<protein>
    <recommendedName>
        <fullName evidence="1">MaoC-like domain-containing protein</fullName>
    </recommendedName>
</protein>
<dbReference type="InterPro" id="IPR052342">
    <property type="entry name" value="MCH/BMMD"/>
</dbReference>
<dbReference type="KEGG" id="kbs:EPA93_10600"/>
<reference evidence="2 3" key="1">
    <citation type="submission" date="2019-01" db="EMBL/GenBank/DDBJ databases">
        <title>Ktedonosporobacter rubrisoli SCAWS-G2.</title>
        <authorList>
            <person name="Huang Y."/>
            <person name="Yan B."/>
        </authorList>
    </citation>
    <scope>NUCLEOTIDE SEQUENCE [LARGE SCALE GENOMIC DNA]</scope>
    <source>
        <strain evidence="2 3">SCAWS-G2</strain>
    </source>
</reference>
<dbReference type="PANTHER" id="PTHR43664:SF1">
    <property type="entry name" value="BETA-METHYLMALYL-COA DEHYDRATASE"/>
    <property type="match status" value="1"/>
</dbReference>
<dbReference type="AlphaFoldDB" id="A0A4P6JMG9"/>
<dbReference type="PANTHER" id="PTHR43664">
    <property type="entry name" value="MONOAMINE OXIDASE-RELATED"/>
    <property type="match status" value="1"/>
</dbReference>
<dbReference type="InterPro" id="IPR002539">
    <property type="entry name" value="MaoC-like_dom"/>
</dbReference>
<dbReference type="Pfam" id="PF01575">
    <property type="entry name" value="MaoC_dehydratas"/>
    <property type="match status" value="1"/>
</dbReference>
<dbReference type="CDD" id="cd03441">
    <property type="entry name" value="R_hydratase_like"/>
    <property type="match status" value="1"/>
</dbReference>
<accession>A0A4P6JMG9</accession>
<keyword evidence="3" id="KW-1185">Reference proteome</keyword>
<dbReference type="Proteomes" id="UP000290365">
    <property type="component" value="Chromosome"/>
</dbReference>
<name>A0A4P6JMG9_KTERU</name>
<dbReference type="InterPro" id="IPR029069">
    <property type="entry name" value="HotDog_dom_sf"/>
</dbReference>
<proteinExistence type="predicted"/>